<gene>
    <name evidence="1" type="primary">ubiJ</name>
    <name evidence="3" type="ORF">LIN78_09765</name>
</gene>
<evidence type="ECO:0000256" key="1">
    <source>
        <dbReference type="HAMAP-Rule" id="MF_02215"/>
    </source>
</evidence>
<evidence type="ECO:0000259" key="2">
    <source>
        <dbReference type="Pfam" id="PF02036"/>
    </source>
</evidence>
<dbReference type="PANTHER" id="PTHR38693:SF1">
    <property type="entry name" value="UBIQUINONE BIOSYNTHESIS ACCESSORY FACTOR UBIJ"/>
    <property type="match status" value="1"/>
</dbReference>
<organism evidence="3 4">
    <name type="scientific">Leeia speluncae</name>
    <dbReference type="NCBI Taxonomy" id="2884804"/>
    <lineage>
        <taxon>Bacteria</taxon>
        <taxon>Pseudomonadati</taxon>
        <taxon>Pseudomonadota</taxon>
        <taxon>Betaproteobacteria</taxon>
        <taxon>Neisseriales</taxon>
        <taxon>Leeiaceae</taxon>
        <taxon>Leeia</taxon>
    </lineage>
</organism>
<keyword evidence="4" id="KW-1185">Reference proteome</keyword>
<dbReference type="EMBL" id="JAJBZT010000005">
    <property type="protein sequence ID" value="MCB6183832.1"/>
    <property type="molecule type" value="Genomic_DNA"/>
</dbReference>
<dbReference type="Proteomes" id="UP001165395">
    <property type="component" value="Unassembled WGS sequence"/>
</dbReference>
<name>A0ABS8D6N7_9NEIS</name>
<reference evidence="3" key="1">
    <citation type="submission" date="2021-10" db="EMBL/GenBank/DDBJ databases">
        <title>The complete genome sequence of Leeia sp. TBRC 13508.</title>
        <authorList>
            <person name="Charoenyingcharoen P."/>
            <person name="Yukphan P."/>
        </authorList>
    </citation>
    <scope>NUCLEOTIDE SEQUENCE</scope>
    <source>
        <strain evidence="3">TBRC 13508</strain>
    </source>
</reference>
<keyword evidence="1" id="KW-0831">Ubiquinone biosynthesis</keyword>
<dbReference type="Pfam" id="PF02036">
    <property type="entry name" value="SCP2"/>
    <property type="match status" value="1"/>
</dbReference>
<feature type="domain" description="SCP2" evidence="2">
    <location>
        <begin position="12"/>
        <end position="101"/>
    </location>
</feature>
<dbReference type="HAMAP" id="MF_02215">
    <property type="entry name" value="UbiJ"/>
    <property type="match status" value="1"/>
</dbReference>
<dbReference type="InterPro" id="IPR003033">
    <property type="entry name" value="SCP2_sterol-bd_dom"/>
</dbReference>
<sequence>MLRQSGYLVVHHLLGQQPELLANLQPFAGKTVRVQLSPLEMDLFIHPDGALSRIDSPVVVDATLSCAFSELPKLLGDEATRRTAFRIEGDVQLAHAMGTVLQSLRWDATADLATVVGDAAAVPLMRWLSAELNQRKQLTKSIGKQVTTWLRDEAGVLADQISVRDFVAEVDSLRDDVARLAARIQALEAKKNKE</sequence>
<evidence type="ECO:0000313" key="4">
    <source>
        <dbReference type="Proteomes" id="UP001165395"/>
    </source>
</evidence>
<keyword evidence="1" id="KW-0963">Cytoplasm</keyword>
<protein>
    <recommendedName>
        <fullName evidence="1">Ubiquinone biosynthesis accessory factor UbiJ</fullName>
    </recommendedName>
</protein>
<comment type="subcellular location">
    <subcellularLocation>
        <location evidence="1">Cytoplasm</location>
    </subcellularLocation>
</comment>
<dbReference type="PANTHER" id="PTHR38693">
    <property type="entry name" value="UBIQUINONE BIOSYNTHESIS PROTEIN UBIJ"/>
    <property type="match status" value="1"/>
</dbReference>
<proteinExistence type="inferred from homology"/>
<comment type="similarity">
    <text evidence="1">Belongs to the UbiJ family.</text>
</comment>
<accession>A0ABS8D6N7</accession>
<dbReference type="RefSeq" id="WP_227180615.1">
    <property type="nucleotide sequence ID" value="NZ_JAJBZT010000005.1"/>
</dbReference>
<comment type="pathway">
    <text evidence="1">Cofactor biosynthesis; ubiquinone biosynthesis.</text>
</comment>
<dbReference type="InterPro" id="IPR038989">
    <property type="entry name" value="UbiJ"/>
</dbReference>
<comment type="caution">
    <text evidence="3">The sequence shown here is derived from an EMBL/GenBank/DDBJ whole genome shotgun (WGS) entry which is preliminary data.</text>
</comment>
<comment type="function">
    <text evidence="1">Required for ubiquinone (coenzyme Q) biosynthesis. Binds hydrophobic ubiquinone biosynthetic intermediates via its SCP2 domain and is essential for the stability of the Ubi complex. May constitute a docking platform where Ubi enzymes assemble and access their SCP2-bound polyprenyl substrates.</text>
</comment>
<evidence type="ECO:0000313" key="3">
    <source>
        <dbReference type="EMBL" id="MCB6183832.1"/>
    </source>
</evidence>